<dbReference type="EMBL" id="GGEC01091448">
    <property type="protein sequence ID" value="MBX71932.1"/>
    <property type="molecule type" value="Transcribed_RNA"/>
</dbReference>
<reference evidence="2" key="1">
    <citation type="submission" date="2018-02" db="EMBL/GenBank/DDBJ databases">
        <title>Rhizophora mucronata_Transcriptome.</title>
        <authorList>
            <person name="Meera S.P."/>
            <person name="Sreeshan A."/>
            <person name="Augustine A."/>
        </authorList>
    </citation>
    <scope>NUCLEOTIDE SEQUENCE</scope>
    <source>
        <tissue evidence="2">Leaf</tissue>
    </source>
</reference>
<organism evidence="2">
    <name type="scientific">Rhizophora mucronata</name>
    <name type="common">Asiatic mangrove</name>
    <dbReference type="NCBI Taxonomy" id="61149"/>
    <lineage>
        <taxon>Eukaryota</taxon>
        <taxon>Viridiplantae</taxon>
        <taxon>Streptophyta</taxon>
        <taxon>Embryophyta</taxon>
        <taxon>Tracheophyta</taxon>
        <taxon>Spermatophyta</taxon>
        <taxon>Magnoliopsida</taxon>
        <taxon>eudicotyledons</taxon>
        <taxon>Gunneridae</taxon>
        <taxon>Pentapetalae</taxon>
        <taxon>rosids</taxon>
        <taxon>fabids</taxon>
        <taxon>Malpighiales</taxon>
        <taxon>Rhizophoraceae</taxon>
        <taxon>Rhizophora</taxon>
    </lineage>
</organism>
<evidence type="ECO:0000313" key="2">
    <source>
        <dbReference type="EMBL" id="MBX71932.1"/>
    </source>
</evidence>
<accession>A0A2P2QY54</accession>
<proteinExistence type="predicted"/>
<name>A0A2P2QY54_RHIMU</name>
<evidence type="ECO:0000256" key="1">
    <source>
        <dbReference type="SAM" id="Phobius"/>
    </source>
</evidence>
<protein>
    <submittedName>
        <fullName evidence="2">Uncharacterized protein</fullName>
    </submittedName>
</protein>
<keyword evidence="1" id="KW-0472">Membrane</keyword>
<dbReference type="AlphaFoldDB" id="A0A2P2QY54"/>
<keyword evidence="1" id="KW-0812">Transmembrane</keyword>
<feature type="transmembrane region" description="Helical" evidence="1">
    <location>
        <begin position="12"/>
        <end position="33"/>
    </location>
</feature>
<sequence>MHETWMQCWKISMVLTVSASVFLMAHICNLFWIPPH</sequence>
<keyword evidence="1" id="KW-1133">Transmembrane helix</keyword>